<organism evidence="3 4">
    <name type="scientific">Hymenobacter oligotrophus</name>
    <dbReference type="NCBI Taxonomy" id="2319843"/>
    <lineage>
        <taxon>Bacteria</taxon>
        <taxon>Pseudomonadati</taxon>
        <taxon>Bacteroidota</taxon>
        <taxon>Cytophagia</taxon>
        <taxon>Cytophagales</taxon>
        <taxon>Hymenobacteraceae</taxon>
        <taxon>Hymenobacter</taxon>
    </lineage>
</organism>
<dbReference type="InterPro" id="IPR029058">
    <property type="entry name" value="AB_hydrolase_fold"/>
</dbReference>
<keyword evidence="4" id="KW-1185">Reference proteome</keyword>
<dbReference type="Pfam" id="PF12697">
    <property type="entry name" value="Abhydrolase_6"/>
    <property type="match status" value="1"/>
</dbReference>
<dbReference type="Proteomes" id="UP000262802">
    <property type="component" value="Chromosome"/>
</dbReference>
<dbReference type="Gene3D" id="3.40.50.1820">
    <property type="entry name" value="alpha/beta hydrolase"/>
    <property type="match status" value="1"/>
</dbReference>
<evidence type="ECO:0000256" key="1">
    <source>
        <dbReference type="SAM" id="SignalP"/>
    </source>
</evidence>
<dbReference type="GO" id="GO:0052689">
    <property type="term" value="F:carboxylic ester hydrolase activity"/>
    <property type="evidence" value="ECO:0007669"/>
    <property type="project" value="TreeGrafter"/>
</dbReference>
<evidence type="ECO:0000313" key="3">
    <source>
        <dbReference type="EMBL" id="AYA38405.1"/>
    </source>
</evidence>
<protein>
    <recommendedName>
        <fullName evidence="2">AB hydrolase-1 domain-containing protein</fullName>
    </recommendedName>
</protein>
<proteinExistence type="predicted"/>
<dbReference type="PANTHER" id="PTHR43265">
    <property type="entry name" value="ESTERASE ESTD"/>
    <property type="match status" value="1"/>
</dbReference>
<name>A0A3B7R321_9BACT</name>
<dbReference type="InterPro" id="IPR000073">
    <property type="entry name" value="AB_hydrolase_1"/>
</dbReference>
<dbReference type="InterPro" id="IPR053145">
    <property type="entry name" value="AB_hydrolase_Est10"/>
</dbReference>
<feature type="signal peptide" evidence="1">
    <location>
        <begin position="1"/>
        <end position="23"/>
    </location>
</feature>
<sequence length="463" mass="51281">MLCCQRLRALLMLTGCWALLALGACSPPGGQSTEAAPPTGHYEGTFTANGTPLRVVLDVRQDTTQALQAEVYFPEWLLLGFSAEQLRYEHPQLSFVHRQPEGRTMQFSLRHEGNFLQGAFKTDSLQAEVLLIRRDQAPPRPYREVAMRWQTAAGPTTGTLLIPNDTVLLHPAVLLLHGSNAPHQHELSSYASWLARHGIATLVFDRRDARAPKNRPPQFGLNDLAADAAAALRTLKQNPEIDSTRVGLWGISQGATVAALVAGQPSRPAAFVVGVSAPGMSLADVVQYQNEEALAKQGATKAEQAQAWRTFEALERYVRRPTSKTETAKTTELLSSALQQPWARFTTLPQQLPDTAAIRTNSYWRELNYNPRDAWQAVRVPVLLQYGTHDERLDARASAERLRLAAGRRGTSLVRVYAGANHELILPATTVAEGEASQQWQWPRPVPGYLEEQLEWLLERASK</sequence>
<dbReference type="SUPFAM" id="SSF53474">
    <property type="entry name" value="alpha/beta-Hydrolases"/>
    <property type="match status" value="1"/>
</dbReference>
<dbReference type="KEGG" id="hyh:D3Y59_15930"/>
<evidence type="ECO:0000259" key="2">
    <source>
        <dbReference type="Pfam" id="PF12697"/>
    </source>
</evidence>
<keyword evidence="1" id="KW-0732">Signal</keyword>
<accession>A0A3B7R321</accession>
<reference evidence="3 4" key="1">
    <citation type="submission" date="2018-09" db="EMBL/GenBank/DDBJ databases">
        <title>Hymenobacter medium sp. nov., isolated from R2A medium.</title>
        <authorList>
            <person name="Yingchao G."/>
        </authorList>
    </citation>
    <scope>NUCLEOTIDE SEQUENCE [LARGE SCALE GENOMIC DNA]</scope>
    <source>
        <strain evidence="4">sh-6</strain>
    </source>
</reference>
<feature type="chain" id="PRO_5017694775" description="AB hydrolase-1 domain-containing protein" evidence="1">
    <location>
        <begin position="24"/>
        <end position="463"/>
    </location>
</feature>
<dbReference type="OrthoDB" id="877199at2"/>
<dbReference type="PROSITE" id="PS51257">
    <property type="entry name" value="PROKAR_LIPOPROTEIN"/>
    <property type="match status" value="1"/>
</dbReference>
<dbReference type="EMBL" id="CP032317">
    <property type="protein sequence ID" value="AYA38405.1"/>
    <property type="molecule type" value="Genomic_DNA"/>
</dbReference>
<dbReference type="PANTHER" id="PTHR43265:SF1">
    <property type="entry name" value="ESTERASE ESTD"/>
    <property type="match status" value="1"/>
</dbReference>
<feature type="domain" description="AB hydrolase-1" evidence="2">
    <location>
        <begin position="173"/>
        <end position="424"/>
    </location>
</feature>
<evidence type="ECO:0000313" key="4">
    <source>
        <dbReference type="Proteomes" id="UP000262802"/>
    </source>
</evidence>
<gene>
    <name evidence="3" type="ORF">D3Y59_15930</name>
</gene>
<dbReference type="AlphaFoldDB" id="A0A3B7R321"/>